<dbReference type="HOGENOM" id="CLU_912309_0_0_1"/>
<proteinExistence type="predicted"/>
<accession>S3D0M6</accession>
<dbReference type="OrthoDB" id="3163292at2759"/>
<dbReference type="AlphaFoldDB" id="S3D0M6"/>
<dbReference type="EMBL" id="KE145362">
    <property type="protein sequence ID" value="EPE31400.1"/>
    <property type="molecule type" value="Genomic_DNA"/>
</dbReference>
<evidence type="ECO:0000313" key="1">
    <source>
        <dbReference type="EMBL" id="EPE31400.1"/>
    </source>
</evidence>
<name>S3D0M6_GLAL2</name>
<dbReference type="GeneID" id="19471743"/>
<protein>
    <submittedName>
        <fullName evidence="1">Uncharacterized protein</fullName>
    </submittedName>
</protein>
<dbReference type="RefSeq" id="XP_008081675.1">
    <property type="nucleotide sequence ID" value="XM_008083484.1"/>
</dbReference>
<dbReference type="Proteomes" id="UP000016922">
    <property type="component" value="Unassembled WGS sequence"/>
</dbReference>
<keyword evidence="2" id="KW-1185">Reference proteome</keyword>
<dbReference type="KEGG" id="glz:GLAREA_12703"/>
<gene>
    <name evidence="1" type="ORF">GLAREA_12703</name>
</gene>
<reference evidence="1 2" key="1">
    <citation type="journal article" date="2013" name="BMC Genomics">
        <title>Genomics-driven discovery of the pneumocandin biosynthetic gene cluster in the fungus Glarea lozoyensis.</title>
        <authorList>
            <person name="Chen L."/>
            <person name="Yue Q."/>
            <person name="Zhang X."/>
            <person name="Xiang M."/>
            <person name="Wang C."/>
            <person name="Li S."/>
            <person name="Che Y."/>
            <person name="Ortiz-Lopez F.J."/>
            <person name="Bills G.F."/>
            <person name="Liu X."/>
            <person name="An Z."/>
        </authorList>
    </citation>
    <scope>NUCLEOTIDE SEQUENCE [LARGE SCALE GENOMIC DNA]</scope>
    <source>
        <strain evidence="2">ATCC 20868 / MF5171</strain>
    </source>
</reference>
<organism evidence="1 2">
    <name type="scientific">Glarea lozoyensis (strain ATCC 20868 / MF5171)</name>
    <dbReference type="NCBI Taxonomy" id="1116229"/>
    <lineage>
        <taxon>Eukaryota</taxon>
        <taxon>Fungi</taxon>
        <taxon>Dikarya</taxon>
        <taxon>Ascomycota</taxon>
        <taxon>Pezizomycotina</taxon>
        <taxon>Leotiomycetes</taxon>
        <taxon>Helotiales</taxon>
        <taxon>Helotiaceae</taxon>
        <taxon>Glarea</taxon>
    </lineage>
</organism>
<evidence type="ECO:0000313" key="2">
    <source>
        <dbReference type="Proteomes" id="UP000016922"/>
    </source>
</evidence>
<sequence>MNLPLSTAEVDFEVQYLIMQAFSKACSTIATLSTDMDSWGLAQSLCRDLDRIRDDHQHCWTREMETTVLGSQLCLYMLQLEHESKKSPNIANRRKFLEIAYLTSGKLVHVFIERANPVSGVDLEEEIKPCPLRYGPKIEYSILLLTLAFLIKLKYDYANEIGLEKDEVSNRVEQICAVLSQWSLAEDDEPSLAIKVVDDFARAEKQNSLKIIQSEYDGRAGSSLLEDLIRTCLEIRSKEALARKNEATHHSTMQNFPSTDMTQMTPVSDLSPVAFEDLQDPLLGWDMPWGLDFGSTEPFGYQIME</sequence>